<dbReference type="AlphaFoldDB" id="A0A2X1BSM3"/>
<keyword evidence="1" id="KW-1133">Transmembrane helix</keyword>
<dbReference type="RefSeq" id="WP_112118062.1">
    <property type="nucleotide sequence ID" value="NZ_UAQE01000002.1"/>
</dbReference>
<accession>A0A2X1BSM3</accession>
<sequence>MPLLIIPILLLAIFGLNNISSFILEDEVLFAFGNSFNYLFSWGYLEIDDTKTLAPLYKVLNFMKTLFWILTCLIIIYQLNRRLNKTKAMEKVEK</sequence>
<dbReference type="EMBL" id="UAQE01000002">
    <property type="protein sequence ID" value="SPU37350.1"/>
    <property type="molecule type" value="Genomic_DNA"/>
</dbReference>
<feature type="transmembrane region" description="Helical" evidence="1">
    <location>
        <begin position="59"/>
        <end position="79"/>
    </location>
</feature>
<organism evidence="2 3">
    <name type="scientific">Lysinibacillus capsici</name>
    <dbReference type="NCBI Taxonomy" id="2115968"/>
    <lineage>
        <taxon>Bacteria</taxon>
        <taxon>Bacillati</taxon>
        <taxon>Bacillota</taxon>
        <taxon>Bacilli</taxon>
        <taxon>Bacillales</taxon>
        <taxon>Bacillaceae</taxon>
        <taxon>Lysinibacillus</taxon>
    </lineage>
</organism>
<keyword evidence="1" id="KW-0812">Transmembrane</keyword>
<evidence type="ECO:0000313" key="3">
    <source>
        <dbReference type="Proteomes" id="UP000251431"/>
    </source>
</evidence>
<keyword evidence="1" id="KW-0472">Membrane</keyword>
<evidence type="ECO:0000256" key="1">
    <source>
        <dbReference type="SAM" id="Phobius"/>
    </source>
</evidence>
<reference evidence="2 3" key="1">
    <citation type="submission" date="2018-06" db="EMBL/GenBank/DDBJ databases">
        <authorList>
            <consortium name="Pathogen Informatics"/>
            <person name="Doyle S."/>
        </authorList>
    </citation>
    <scope>NUCLEOTIDE SEQUENCE [LARGE SCALE GENOMIC DNA]</scope>
    <source>
        <strain evidence="2 3">NCTC7582</strain>
    </source>
</reference>
<protein>
    <submittedName>
        <fullName evidence="2">Uncharacterized protein</fullName>
    </submittedName>
</protein>
<gene>
    <name evidence="2" type="ORF">NCTC7582_03747</name>
</gene>
<proteinExistence type="predicted"/>
<dbReference type="Proteomes" id="UP000251431">
    <property type="component" value="Unassembled WGS sequence"/>
</dbReference>
<evidence type="ECO:0000313" key="2">
    <source>
        <dbReference type="EMBL" id="SPU37350.1"/>
    </source>
</evidence>
<name>A0A2X1BSM3_9BACI</name>